<dbReference type="AlphaFoldDB" id="A0A9W6I8X8"/>
<proteinExistence type="predicted"/>
<sequence length="264" mass="28237">MEPVNGETVNAMLQDLADLTNLDRVAPTATASRVLVEIVDSIRYTAMREGDRLPSLDELAVALEVSRENVRRAVTALAEAGVLDVRVGRGGGTWVKDRAGIPTALSRVISRSTSTSEWEDLVAFRQLLQTEAACLVGERRDPAITARIHEYLAELQREAAGGDVARVLSAANELNCAIAVLCGNRVLARSLLRTIDLISVIGVWSMSDLDPAPGFIGRVEDISRRLVHGIAAGDREQINASVAEQMSLTLGVLKGDEGALSGDT</sequence>
<dbReference type="InterPro" id="IPR036388">
    <property type="entry name" value="WH-like_DNA-bd_sf"/>
</dbReference>
<dbReference type="SUPFAM" id="SSF48008">
    <property type="entry name" value="GntR ligand-binding domain-like"/>
    <property type="match status" value="1"/>
</dbReference>
<evidence type="ECO:0000313" key="5">
    <source>
        <dbReference type="EMBL" id="GLK13159.1"/>
    </source>
</evidence>
<organism evidence="5 6">
    <name type="scientific">Streptosporangium carneum</name>
    <dbReference type="NCBI Taxonomy" id="47481"/>
    <lineage>
        <taxon>Bacteria</taxon>
        <taxon>Bacillati</taxon>
        <taxon>Actinomycetota</taxon>
        <taxon>Actinomycetes</taxon>
        <taxon>Streptosporangiales</taxon>
        <taxon>Streptosporangiaceae</taxon>
        <taxon>Streptosporangium</taxon>
    </lineage>
</organism>
<dbReference type="InterPro" id="IPR011711">
    <property type="entry name" value="GntR_C"/>
</dbReference>
<dbReference type="SMART" id="SM00345">
    <property type="entry name" value="HTH_GNTR"/>
    <property type="match status" value="1"/>
</dbReference>
<dbReference type="PANTHER" id="PTHR43537:SF24">
    <property type="entry name" value="GLUCONATE OPERON TRANSCRIPTIONAL REPRESSOR"/>
    <property type="match status" value="1"/>
</dbReference>
<feature type="domain" description="HTH gntR-type" evidence="4">
    <location>
        <begin position="28"/>
        <end position="98"/>
    </location>
</feature>
<dbReference type="Pfam" id="PF07729">
    <property type="entry name" value="FCD"/>
    <property type="match status" value="1"/>
</dbReference>
<keyword evidence="1" id="KW-0805">Transcription regulation</keyword>
<dbReference type="InterPro" id="IPR008920">
    <property type="entry name" value="TF_FadR/GntR_C"/>
</dbReference>
<evidence type="ECO:0000259" key="4">
    <source>
        <dbReference type="PROSITE" id="PS50949"/>
    </source>
</evidence>
<dbReference type="GO" id="GO:0003677">
    <property type="term" value="F:DNA binding"/>
    <property type="evidence" value="ECO:0007669"/>
    <property type="project" value="UniProtKB-KW"/>
</dbReference>
<dbReference type="Proteomes" id="UP001143474">
    <property type="component" value="Unassembled WGS sequence"/>
</dbReference>
<keyword evidence="6" id="KW-1185">Reference proteome</keyword>
<dbReference type="PANTHER" id="PTHR43537">
    <property type="entry name" value="TRANSCRIPTIONAL REGULATOR, GNTR FAMILY"/>
    <property type="match status" value="1"/>
</dbReference>
<dbReference type="InterPro" id="IPR000524">
    <property type="entry name" value="Tscrpt_reg_HTH_GntR"/>
</dbReference>
<evidence type="ECO:0000256" key="1">
    <source>
        <dbReference type="ARBA" id="ARBA00023015"/>
    </source>
</evidence>
<dbReference type="PROSITE" id="PS50949">
    <property type="entry name" value="HTH_GNTR"/>
    <property type="match status" value="1"/>
</dbReference>
<protein>
    <submittedName>
        <fullName evidence="5">Transcriptional regulator</fullName>
    </submittedName>
</protein>
<dbReference type="SUPFAM" id="SSF46785">
    <property type="entry name" value="Winged helix' DNA-binding domain"/>
    <property type="match status" value="1"/>
</dbReference>
<dbReference type="PRINTS" id="PR00035">
    <property type="entry name" value="HTHGNTR"/>
</dbReference>
<dbReference type="GO" id="GO:0003700">
    <property type="term" value="F:DNA-binding transcription factor activity"/>
    <property type="evidence" value="ECO:0007669"/>
    <property type="project" value="InterPro"/>
</dbReference>
<reference evidence="5" key="2">
    <citation type="submission" date="2023-01" db="EMBL/GenBank/DDBJ databases">
        <authorList>
            <person name="Sun Q."/>
            <person name="Evtushenko L."/>
        </authorList>
    </citation>
    <scope>NUCLEOTIDE SEQUENCE</scope>
    <source>
        <strain evidence="5">VKM Ac-2007</strain>
    </source>
</reference>
<evidence type="ECO:0000256" key="3">
    <source>
        <dbReference type="ARBA" id="ARBA00023163"/>
    </source>
</evidence>
<comment type="caution">
    <text evidence="5">The sequence shown here is derived from an EMBL/GenBank/DDBJ whole genome shotgun (WGS) entry which is preliminary data.</text>
</comment>
<dbReference type="InterPro" id="IPR036390">
    <property type="entry name" value="WH_DNA-bd_sf"/>
</dbReference>
<dbReference type="Pfam" id="PF00392">
    <property type="entry name" value="GntR"/>
    <property type="match status" value="1"/>
</dbReference>
<name>A0A9W6I8X8_9ACTN</name>
<dbReference type="Gene3D" id="1.20.120.530">
    <property type="entry name" value="GntR ligand-binding domain-like"/>
    <property type="match status" value="1"/>
</dbReference>
<keyword evidence="3" id="KW-0804">Transcription</keyword>
<gene>
    <name evidence="5" type="ORF">GCM10017600_65700</name>
</gene>
<dbReference type="SMART" id="SM00895">
    <property type="entry name" value="FCD"/>
    <property type="match status" value="1"/>
</dbReference>
<evidence type="ECO:0000256" key="2">
    <source>
        <dbReference type="ARBA" id="ARBA00023125"/>
    </source>
</evidence>
<dbReference type="Gene3D" id="1.10.10.10">
    <property type="entry name" value="Winged helix-like DNA-binding domain superfamily/Winged helix DNA-binding domain"/>
    <property type="match status" value="1"/>
</dbReference>
<dbReference type="EMBL" id="BSEV01000020">
    <property type="protein sequence ID" value="GLK13159.1"/>
    <property type="molecule type" value="Genomic_DNA"/>
</dbReference>
<keyword evidence="2" id="KW-0238">DNA-binding</keyword>
<reference evidence="5" key="1">
    <citation type="journal article" date="2014" name="Int. J. Syst. Evol. Microbiol.">
        <title>Complete genome sequence of Corynebacterium casei LMG S-19264T (=DSM 44701T), isolated from a smear-ripened cheese.</title>
        <authorList>
            <consortium name="US DOE Joint Genome Institute (JGI-PGF)"/>
            <person name="Walter F."/>
            <person name="Albersmeier A."/>
            <person name="Kalinowski J."/>
            <person name="Ruckert C."/>
        </authorList>
    </citation>
    <scope>NUCLEOTIDE SEQUENCE</scope>
    <source>
        <strain evidence="5">VKM Ac-2007</strain>
    </source>
</reference>
<evidence type="ECO:0000313" key="6">
    <source>
        <dbReference type="Proteomes" id="UP001143474"/>
    </source>
</evidence>
<accession>A0A9W6I8X8</accession>